<keyword evidence="4" id="KW-1133">Transmembrane helix</keyword>
<gene>
    <name evidence="7" type="ORF">PG1780B_0252</name>
</gene>
<reference evidence="7 8" key="1">
    <citation type="submission" date="2018-12" db="EMBL/GenBank/DDBJ databases">
        <title>Unveiling genomic diversity among members of the Bifidobacterium pseudolongum species, a widely distributed gut commensal of the animal kingdom.</title>
        <authorList>
            <person name="Lugli G.A."/>
            <person name="Duranti S."/>
            <person name="Albert K."/>
            <person name="Mancabelli L."/>
            <person name="Napoli S."/>
            <person name="Viappiani A."/>
            <person name="Anzalone R."/>
            <person name="Longhi G."/>
            <person name="Milani C."/>
            <person name="Turroni F."/>
            <person name="Alessandri G."/>
            <person name="Sela D.A."/>
            <person name="Van Sinderen D."/>
            <person name="Ventura M."/>
        </authorList>
    </citation>
    <scope>NUCLEOTIDE SEQUENCE [LARGE SCALE GENOMIC DNA]</scope>
    <source>
        <strain evidence="7 8">1780B</strain>
    </source>
</reference>
<feature type="chain" id="PRO_5032312233" evidence="5">
    <location>
        <begin position="45"/>
        <end position="1421"/>
    </location>
</feature>
<dbReference type="RefSeq" id="WP_129880561.1">
    <property type="nucleotide sequence ID" value="NZ_RYVC01000005.1"/>
</dbReference>
<proteinExistence type="inferred from homology"/>
<comment type="caution">
    <text evidence="7">The sequence shown here is derived from an EMBL/GenBank/DDBJ whole genome shotgun (WGS) entry which is preliminary data.</text>
</comment>
<dbReference type="InterPro" id="IPR041033">
    <property type="entry name" value="SpaA_PFL_dom_1"/>
</dbReference>
<accession>A0A8B3RPZ8</accession>
<dbReference type="Gene3D" id="2.60.40.1080">
    <property type="match status" value="2"/>
</dbReference>
<evidence type="ECO:0000313" key="7">
    <source>
        <dbReference type="EMBL" id="RYQ47475.1"/>
    </source>
</evidence>
<evidence type="ECO:0000256" key="5">
    <source>
        <dbReference type="SAM" id="SignalP"/>
    </source>
</evidence>
<feature type="domain" description="BIG2" evidence="6">
    <location>
        <begin position="815"/>
        <end position="895"/>
    </location>
</feature>
<dbReference type="Pfam" id="PF02368">
    <property type="entry name" value="Big_2"/>
    <property type="match status" value="2"/>
</dbReference>
<dbReference type="PANTHER" id="PTHR36108:SF13">
    <property type="entry name" value="COLOSSIN-B-RELATED"/>
    <property type="match status" value="1"/>
</dbReference>
<keyword evidence="3 5" id="KW-0732">Signal</keyword>
<feature type="transmembrane region" description="Helical" evidence="4">
    <location>
        <begin position="1397"/>
        <end position="1417"/>
    </location>
</feature>
<evidence type="ECO:0000256" key="3">
    <source>
        <dbReference type="ARBA" id="ARBA00022729"/>
    </source>
</evidence>
<feature type="signal peptide" evidence="5">
    <location>
        <begin position="1"/>
        <end position="44"/>
    </location>
</feature>
<dbReference type="EMBL" id="RYVC01000005">
    <property type="protein sequence ID" value="RYQ47475.1"/>
    <property type="molecule type" value="Genomic_DNA"/>
</dbReference>
<dbReference type="PANTHER" id="PTHR36108">
    <property type="entry name" value="COLOSSIN-B-RELATED"/>
    <property type="match status" value="1"/>
</dbReference>
<dbReference type="GO" id="GO:0005975">
    <property type="term" value="P:carbohydrate metabolic process"/>
    <property type="evidence" value="ECO:0007669"/>
    <property type="project" value="UniProtKB-ARBA"/>
</dbReference>
<evidence type="ECO:0000256" key="2">
    <source>
        <dbReference type="ARBA" id="ARBA00022525"/>
    </source>
</evidence>
<comment type="similarity">
    <text evidence="1">Belongs to the serine-aspartate repeat-containing protein (SDr) family.</text>
</comment>
<evidence type="ECO:0000256" key="4">
    <source>
        <dbReference type="SAM" id="Phobius"/>
    </source>
</evidence>
<organism evidence="7 8">
    <name type="scientific">Bifidobacterium pseudolongum subsp. globosum</name>
    <dbReference type="NCBI Taxonomy" id="1690"/>
    <lineage>
        <taxon>Bacteria</taxon>
        <taxon>Bacillati</taxon>
        <taxon>Actinomycetota</taxon>
        <taxon>Actinomycetes</taxon>
        <taxon>Bifidobacteriales</taxon>
        <taxon>Bifidobacteriaceae</taxon>
        <taxon>Bifidobacterium</taxon>
    </lineage>
</organism>
<evidence type="ECO:0000256" key="1">
    <source>
        <dbReference type="ARBA" id="ARBA00007257"/>
    </source>
</evidence>
<protein>
    <submittedName>
        <fullName evidence="7">Bacterial Ig-like domain (Group 2)</fullName>
    </submittedName>
</protein>
<keyword evidence="2" id="KW-0964">Secreted</keyword>
<dbReference type="NCBIfam" id="TIGR01167">
    <property type="entry name" value="LPXTG_anchor"/>
    <property type="match status" value="1"/>
</dbReference>
<dbReference type="InterPro" id="IPR013783">
    <property type="entry name" value="Ig-like_fold"/>
</dbReference>
<dbReference type="Proteomes" id="UP000292933">
    <property type="component" value="Unassembled WGS sequence"/>
</dbReference>
<evidence type="ECO:0000259" key="6">
    <source>
        <dbReference type="SMART" id="SM00635"/>
    </source>
</evidence>
<evidence type="ECO:0000313" key="8">
    <source>
        <dbReference type="Proteomes" id="UP000292933"/>
    </source>
</evidence>
<dbReference type="SMART" id="SM00635">
    <property type="entry name" value="BID_2"/>
    <property type="match status" value="2"/>
</dbReference>
<dbReference type="InterPro" id="IPR003343">
    <property type="entry name" value="Big_2"/>
</dbReference>
<keyword evidence="4" id="KW-0812">Transmembrane</keyword>
<dbReference type="Gene3D" id="2.60.40.10">
    <property type="entry name" value="Immunoglobulins"/>
    <property type="match status" value="4"/>
</dbReference>
<dbReference type="Pfam" id="PF17802">
    <property type="entry name" value="SpaA"/>
    <property type="match status" value="3"/>
</dbReference>
<name>A0A8B3RPZ8_9BIFI</name>
<feature type="domain" description="BIG2" evidence="6">
    <location>
        <begin position="720"/>
        <end position="805"/>
    </location>
</feature>
<keyword evidence="4" id="KW-0472">Membrane</keyword>
<sequence length="1421" mass="152167">MRMKHGSDRGPTISMKPRLLAAFTAVAMMFATAVPALMPQTAQAAAALADGSKCTPQDVTIGSFEEDFRNPDVGIATYVGGNMFMGKPNNPATTSYGASPSQTAEQGNFSPSYAVEAEGTTLVAGKVINGNIKKSWGGIGFRFGTVGFGANYRPAKDSTVLAVGGGGNLTLTDRTGNDKTVFLAYGIENNKNTTGAGWAGYYKSKDQTTGPNYNMQINGPDAWPSVGGTSSRALFASNPGGGLANSTITFNNGNALSNVHIVGATRTDYSNFGTEIQNNSELMGQQKTTGTASSATAQYTTEGEVGFPTTSGEGSISSDGVFQTKYEKYNKAVNYTVQYGSKATQTDKLITFVGDKGKGNSPTQVFEIAGSELANGDHIGTAFNFTNIPDNARIVVNVTGTGPITFHNSWRFFYEGKDISKGYINDNANKDIYSRIASRLTWNFKDTSYLTILGGQSAFDWDHITPTDDPAAAMLGSIYVPKGTFESHVTTNGRVYVGGDFLMYNPKKVKDFNQAGANDGASASVIDMDQERHNFPGGFSISSTCSSVSWDKVDPDGKNLGGTSWAVYGSKAAAQSGDTANALWTVTDNVLTTAGDYNPAEGVIEVSNLTPERSYYIREMSPNSTSYETNPNIYRINTGVGGNTYSGIEEVYDSKTGNTITTDKDKWLNNGKIENRRKGSNIQWGKYADGDTNHTGLRGSEWELSKDGKPLATIIDNTKSVESVAIMHDNQNVTGRTFELDVNESMDFTAAIEPSDAVQDVDWFSSDKTSVIVNEDGRVTVMQAKENQEPVTITAKSNSDPTKTAVVYIKPKFVAVNSLTVSPASLNLAPGASATLTATTDPEGVQVSWTSEDTNVAVVQVQNNGTATVTAGTTGGTSTTIVAKAGNKEERIPVTVQASGTTFYIENPDNNFWGNMHLYAWSGNTIISNAYPGTSVTEKVCANWYKIHLDKKGPYQVQVNFKTSSSDTGGHKTGDLNIGSAPNYKITDTHGSGKIEEIKEGIPVCPTSLEPEESANEAAALSEPADDAAAVQAAPVAQDTAGTTNTQYEDKDPRIGIFRIEGLADGTYTLQESKAPNGYWLNPQVYTITVSGTTVKWDPTPAGQLDANGIAWISDKPTQVAWQKGDSDNDNALLAGSGWTIDQMILDDDGEPVLGPDDKPTWKTLNEVLDCTPNSCDTSKKYNDENDAAGEFLVKYLPVGKYRISETTIPEGYESVEDYYYFEITATAPDNNEGIVYINNKPLGNKRTTGTVNWKKVSSEDSAASKTPLAGSEWQLTYTSYDKITNSDDTTTPKETIICQLTDTGSSCTVNGESKNVAWAVDQDPDNGEFSYAKLPWGDYVIVETKAPDGYNLDTTEHRFTIGLGSTEENKFEVSLGDIENTPGVVLPATGGEGNTLIVLFGFALIAISMLGCGVVMRKRI</sequence>